<evidence type="ECO:0000256" key="1">
    <source>
        <dbReference type="SAM" id="MobiDB-lite"/>
    </source>
</evidence>
<dbReference type="AlphaFoldDB" id="A0A3A2ZL38"/>
<dbReference type="EMBL" id="MVGC01000342">
    <property type="protein sequence ID" value="RJE20064.1"/>
    <property type="molecule type" value="Genomic_DNA"/>
</dbReference>
<organism evidence="2 3">
    <name type="scientific">Aspergillus sclerotialis</name>
    <dbReference type="NCBI Taxonomy" id="2070753"/>
    <lineage>
        <taxon>Eukaryota</taxon>
        <taxon>Fungi</taxon>
        <taxon>Dikarya</taxon>
        <taxon>Ascomycota</taxon>
        <taxon>Pezizomycotina</taxon>
        <taxon>Eurotiomycetes</taxon>
        <taxon>Eurotiomycetidae</taxon>
        <taxon>Eurotiales</taxon>
        <taxon>Aspergillaceae</taxon>
        <taxon>Aspergillus</taxon>
        <taxon>Aspergillus subgen. Polypaecilum</taxon>
    </lineage>
</organism>
<dbReference type="Proteomes" id="UP000266188">
    <property type="component" value="Unassembled WGS sequence"/>
</dbReference>
<feature type="compositionally biased region" description="Polar residues" evidence="1">
    <location>
        <begin position="1"/>
        <end position="14"/>
    </location>
</feature>
<sequence length="64" mass="6475">MSSEKNIALSNSLDSGGPLPRMDTGSSSEKSHRNNAATGASAAGVRALVYFGPGVNGLLNNTLL</sequence>
<proteinExistence type="predicted"/>
<protein>
    <submittedName>
        <fullName evidence="2">Uncharacterized protein</fullName>
    </submittedName>
</protein>
<accession>A0A3A2ZL38</accession>
<reference evidence="3" key="1">
    <citation type="submission" date="2017-02" db="EMBL/GenBank/DDBJ databases">
        <authorList>
            <person name="Tafer H."/>
            <person name="Lopandic K."/>
        </authorList>
    </citation>
    <scope>NUCLEOTIDE SEQUENCE [LARGE SCALE GENOMIC DNA]</scope>
    <source>
        <strain evidence="3">CBS 366.77</strain>
    </source>
</reference>
<evidence type="ECO:0000313" key="2">
    <source>
        <dbReference type="EMBL" id="RJE20064.1"/>
    </source>
</evidence>
<gene>
    <name evidence="2" type="ORF">PHISCL_07602</name>
</gene>
<evidence type="ECO:0000313" key="3">
    <source>
        <dbReference type="Proteomes" id="UP000266188"/>
    </source>
</evidence>
<feature type="region of interest" description="Disordered" evidence="1">
    <location>
        <begin position="1"/>
        <end position="38"/>
    </location>
</feature>
<keyword evidence="3" id="KW-1185">Reference proteome</keyword>
<name>A0A3A2ZL38_9EURO</name>
<comment type="caution">
    <text evidence="2">The sequence shown here is derived from an EMBL/GenBank/DDBJ whole genome shotgun (WGS) entry which is preliminary data.</text>
</comment>